<dbReference type="PROSITE" id="PS50893">
    <property type="entry name" value="ABC_TRANSPORTER_2"/>
    <property type="match status" value="1"/>
</dbReference>
<dbReference type="EMBL" id="QQRQ01000035">
    <property type="protein sequence ID" value="RFT05684.1"/>
    <property type="molecule type" value="Genomic_DNA"/>
</dbReference>
<evidence type="ECO:0000256" key="2">
    <source>
        <dbReference type="ARBA" id="ARBA00022741"/>
    </source>
</evidence>
<organism evidence="5 6">
    <name type="scientific">Evtepia gabavorous</name>
    <dbReference type="NCBI Taxonomy" id="2211183"/>
    <lineage>
        <taxon>Bacteria</taxon>
        <taxon>Bacillati</taxon>
        <taxon>Bacillota</taxon>
        <taxon>Clostridia</taxon>
        <taxon>Eubacteriales</taxon>
        <taxon>Evtepia</taxon>
    </lineage>
</organism>
<dbReference type="GO" id="GO:0005524">
    <property type="term" value="F:ATP binding"/>
    <property type="evidence" value="ECO:0007669"/>
    <property type="project" value="UniProtKB-KW"/>
</dbReference>
<comment type="caution">
    <text evidence="5">The sequence shown here is derived from an EMBL/GenBank/DDBJ whole genome shotgun (WGS) entry which is preliminary data.</text>
</comment>
<dbReference type="CDD" id="cd03230">
    <property type="entry name" value="ABC_DR_subfamily_A"/>
    <property type="match status" value="1"/>
</dbReference>
<keyword evidence="1" id="KW-0813">Transport</keyword>
<dbReference type="AlphaFoldDB" id="A0A3E2B109"/>
<proteinExistence type="predicted"/>
<dbReference type="Proteomes" id="UP000260649">
    <property type="component" value="Unassembled WGS sequence"/>
</dbReference>
<dbReference type="InterPro" id="IPR027417">
    <property type="entry name" value="P-loop_NTPase"/>
</dbReference>
<dbReference type="PANTHER" id="PTHR42939">
    <property type="entry name" value="ABC TRANSPORTER ATP-BINDING PROTEIN ALBC-RELATED"/>
    <property type="match status" value="1"/>
</dbReference>
<keyword evidence="3 5" id="KW-0067">ATP-binding</keyword>
<keyword evidence="2" id="KW-0547">Nucleotide-binding</keyword>
<dbReference type="PANTHER" id="PTHR42939:SF1">
    <property type="entry name" value="ABC TRANSPORTER ATP-BINDING PROTEIN ALBC-RELATED"/>
    <property type="match status" value="1"/>
</dbReference>
<protein>
    <submittedName>
        <fullName evidence="5">ABC transporter ATP-binding protein</fullName>
    </submittedName>
</protein>
<feature type="domain" description="ABC transporter" evidence="4">
    <location>
        <begin position="2"/>
        <end position="224"/>
    </location>
</feature>
<dbReference type="Pfam" id="PF00005">
    <property type="entry name" value="ABC_tran"/>
    <property type="match status" value="1"/>
</dbReference>
<evidence type="ECO:0000259" key="4">
    <source>
        <dbReference type="PROSITE" id="PS50893"/>
    </source>
</evidence>
<evidence type="ECO:0000313" key="6">
    <source>
        <dbReference type="Proteomes" id="UP000260649"/>
    </source>
</evidence>
<gene>
    <name evidence="5" type="ORF">DV520_11325</name>
</gene>
<dbReference type="SUPFAM" id="SSF52540">
    <property type="entry name" value="P-loop containing nucleoside triphosphate hydrolases"/>
    <property type="match status" value="1"/>
</dbReference>
<evidence type="ECO:0000313" key="5">
    <source>
        <dbReference type="EMBL" id="RFT05684.1"/>
    </source>
</evidence>
<dbReference type="InterPro" id="IPR051782">
    <property type="entry name" value="ABC_Transporter_VariousFunc"/>
</dbReference>
<dbReference type="GO" id="GO:0016887">
    <property type="term" value="F:ATP hydrolysis activity"/>
    <property type="evidence" value="ECO:0007669"/>
    <property type="project" value="InterPro"/>
</dbReference>
<evidence type="ECO:0000256" key="3">
    <source>
        <dbReference type="ARBA" id="ARBA00022840"/>
    </source>
</evidence>
<evidence type="ECO:0000256" key="1">
    <source>
        <dbReference type="ARBA" id="ARBA00022448"/>
    </source>
</evidence>
<dbReference type="RefSeq" id="WP_117142912.1">
    <property type="nucleotide sequence ID" value="NZ_CAKXKJ010000011.1"/>
</dbReference>
<keyword evidence="6" id="KW-1185">Reference proteome</keyword>
<accession>A0A3E2B109</accession>
<reference evidence="5 6" key="1">
    <citation type="submission" date="2018-07" db="EMBL/GenBank/DDBJ databases">
        <title>GABA Modulating Bacteria of the Human Gut Microbiota.</title>
        <authorList>
            <person name="Strandwitz P."/>
            <person name="Kim K.H."/>
            <person name="Terekhova D."/>
            <person name="Liu J.K."/>
            <person name="Sharma A."/>
            <person name="Levering J."/>
            <person name="Mcdonald D."/>
            <person name="Dietrich D."/>
            <person name="Ramadhar T.R."/>
            <person name="Lekbua A."/>
            <person name="Mroue N."/>
            <person name="Liston C."/>
            <person name="Stewart E.J."/>
            <person name="Dubin M.J."/>
            <person name="Zengler K."/>
            <person name="Knight R."/>
            <person name="Gilbert J.A."/>
            <person name="Clardy J."/>
            <person name="Lewis K."/>
        </authorList>
    </citation>
    <scope>NUCLEOTIDE SEQUENCE [LARGE SCALE GENOMIC DNA]</scope>
    <source>
        <strain evidence="5 6">KLE1738</strain>
    </source>
</reference>
<dbReference type="InterPro" id="IPR003593">
    <property type="entry name" value="AAA+_ATPase"/>
</dbReference>
<dbReference type="GeneID" id="97996325"/>
<dbReference type="InterPro" id="IPR003439">
    <property type="entry name" value="ABC_transporter-like_ATP-bd"/>
</dbReference>
<name>A0A3E2B109_9FIRM</name>
<sequence length="248" mass="27876">MLELKHLSKSYPGKRHALKDLSLTLPRGEIVGLLGENGAGKTTLLKCILGLHRFQGEILLDDRPLTRKDYAKLSFATSEHSFFPALSAQAHRDFYAGHFPRFRQARYDGLMDFFQLPRHKAAGRLSTGQQNQLEVILALSQGADYILMDEPFAGNDLFNREDFYKVLVGILEPQETLLLSTHLLEETAPFLSRALLLRQGTLVADLDPLALEETGADLLSYVKRAYHYQADRVSRALTQLTNGKEPLP</sequence>
<dbReference type="OrthoDB" id="9775135at2"/>
<dbReference type="SMART" id="SM00382">
    <property type="entry name" value="AAA"/>
    <property type="match status" value="1"/>
</dbReference>
<dbReference type="Gene3D" id="3.40.50.300">
    <property type="entry name" value="P-loop containing nucleotide triphosphate hydrolases"/>
    <property type="match status" value="1"/>
</dbReference>